<feature type="non-terminal residue" evidence="1">
    <location>
        <position position="1"/>
    </location>
</feature>
<organism evidence="1">
    <name type="scientific">marine metagenome</name>
    <dbReference type="NCBI Taxonomy" id="408172"/>
    <lineage>
        <taxon>unclassified sequences</taxon>
        <taxon>metagenomes</taxon>
        <taxon>ecological metagenomes</taxon>
    </lineage>
</organism>
<gene>
    <name evidence="1" type="ORF">METZ01_LOCUS507234</name>
</gene>
<reference evidence="1" key="1">
    <citation type="submission" date="2018-05" db="EMBL/GenBank/DDBJ databases">
        <authorList>
            <person name="Lanie J.A."/>
            <person name="Ng W.-L."/>
            <person name="Kazmierczak K.M."/>
            <person name="Andrzejewski T.M."/>
            <person name="Davidsen T.M."/>
            <person name="Wayne K.J."/>
            <person name="Tettelin H."/>
            <person name="Glass J.I."/>
            <person name="Rusch D."/>
            <person name="Podicherti R."/>
            <person name="Tsui H.-C.T."/>
            <person name="Winkler M.E."/>
        </authorList>
    </citation>
    <scope>NUCLEOTIDE SEQUENCE</scope>
</reference>
<sequence>TTITGTGDNQLTVSLNYKVKEVEVTNVGDGYQTAPIITLGSRTGTCGTGADATVSSAVNGKVTAINIDNPGSGYTVEPTVTIDLSSTTLEADRAIGTSVLSSSVSTVTIIASGESYNSSSPPAVTFPAPSNPPAGVIAVTATGTAIVSVGGNVTGVTVDNGGVGYTVADASAAVIIGASGEIMSIDITDTGFGYSGQPVLTYATTAGGVGATTLAVQGFVSNVEMSDAGQG</sequence>
<evidence type="ECO:0000313" key="1">
    <source>
        <dbReference type="EMBL" id="SVE54380.1"/>
    </source>
</evidence>
<name>A0A383EDD4_9ZZZZ</name>
<dbReference type="AlphaFoldDB" id="A0A383EDD4"/>
<proteinExistence type="predicted"/>
<accession>A0A383EDD4</accession>
<feature type="non-terminal residue" evidence="1">
    <location>
        <position position="231"/>
    </location>
</feature>
<protein>
    <submittedName>
        <fullName evidence="1">Uncharacterized protein</fullName>
    </submittedName>
</protein>
<dbReference type="EMBL" id="UINC01224664">
    <property type="protein sequence ID" value="SVE54380.1"/>
    <property type="molecule type" value="Genomic_DNA"/>
</dbReference>